<keyword evidence="2" id="KW-1185">Reference proteome</keyword>
<dbReference type="GO" id="GO:0005743">
    <property type="term" value="C:mitochondrial inner membrane"/>
    <property type="evidence" value="ECO:0007669"/>
    <property type="project" value="TreeGrafter"/>
</dbReference>
<name>S7QAP6_MYOBR</name>
<accession>S7QAP6</accession>
<dbReference type="PANTHER" id="PTHR43394:SF1">
    <property type="entry name" value="ATP-BINDING CASSETTE SUB-FAMILY B MEMBER 10, MITOCHONDRIAL"/>
    <property type="match status" value="1"/>
</dbReference>
<protein>
    <submittedName>
        <fullName evidence="1">Bile salt export pump</fullName>
    </submittedName>
</protein>
<sequence length="68" mass="7514">MLAVISCAMVQVALDKTKEDQTFIVIAHHLFTIQNSNIIAVMSQGTVIEKGTYKELMTQKGAYCKLVP</sequence>
<evidence type="ECO:0000313" key="1">
    <source>
        <dbReference type="EMBL" id="EPQ20538.1"/>
    </source>
</evidence>
<dbReference type="InterPro" id="IPR039421">
    <property type="entry name" value="Type_1_exporter"/>
</dbReference>
<dbReference type="InterPro" id="IPR027417">
    <property type="entry name" value="P-loop_NTPase"/>
</dbReference>
<dbReference type="SUPFAM" id="SSF52540">
    <property type="entry name" value="P-loop containing nucleoside triphosphate hydrolases"/>
    <property type="match status" value="1"/>
</dbReference>
<dbReference type="GO" id="GO:0090374">
    <property type="term" value="P:oligopeptide export from mitochondrion"/>
    <property type="evidence" value="ECO:0007669"/>
    <property type="project" value="TreeGrafter"/>
</dbReference>
<evidence type="ECO:0000313" key="2">
    <source>
        <dbReference type="Proteomes" id="UP000052978"/>
    </source>
</evidence>
<dbReference type="Gene3D" id="3.40.50.300">
    <property type="entry name" value="P-loop containing nucleotide triphosphate hydrolases"/>
    <property type="match status" value="1"/>
</dbReference>
<dbReference type="EMBL" id="KE164854">
    <property type="protein sequence ID" value="EPQ20538.1"/>
    <property type="molecule type" value="Genomic_DNA"/>
</dbReference>
<dbReference type="AlphaFoldDB" id="S7QAP6"/>
<dbReference type="Proteomes" id="UP000052978">
    <property type="component" value="Unassembled WGS sequence"/>
</dbReference>
<dbReference type="PANTHER" id="PTHR43394">
    <property type="entry name" value="ATP-DEPENDENT PERMEASE MDL1, MITOCHONDRIAL"/>
    <property type="match status" value="1"/>
</dbReference>
<reference evidence="1 2" key="1">
    <citation type="journal article" date="2013" name="Nat. Commun.">
        <title>Genome analysis reveals insights into physiology and longevity of the Brandt's bat Myotis brandtii.</title>
        <authorList>
            <person name="Seim I."/>
            <person name="Fang X."/>
            <person name="Xiong Z."/>
            <person name="Lobanov A.V."/>
            <person name="Huang Z."/>
            <person name="Ma S."/>
            <person name="Feng Y."/>
            <person name="Turanov A.A."/>
            <person name="Zhu Y."/>
            <person name="Lenz T.L."/>
            <person name="Gerashchenko M.V."/>
            <person name="Fan D."/>
            <person name="Hee Yim S."/>
            <person name="Yao X."/>
            <person name="Jordan D."/>
            <person name="Xiong Y."/>
            <person name="Ma Y."/>
            <person name="Lyapunov A.N."/>
            <person name="Chen G."/>
            <person name="Kulakova O.I."/>
            <person name="Sun Y."/>
            <person name="Lee S.G."/>
            <person name="Bronson R.T."/>
            <person name="Moskalev A.A."/>
            <person name="Sunyaev S.R."/>
            <person name="Zhang G."/>
            <person name="Krogh A."/>
            <person name="Wang J."/>
            <person name="Gladyshev V.N."/>
        </authorList>
    </citation>
    <scope>NUCLEOTIDE SEQUENCE [LARGE SCALE GENOMIC DNA]</scope>
</reference>
<proteinExistence type="predicted"/>
<gene>
    <name evidence="1" type="ORF">D623_10010844</name>
</gene>
<organism evidence="1 2">
    <name type="scientific">Myotis brandtii</name>
    <name type="common">Brandt's bat</name>
    <dbReference type="NCBI Taxonomy" id="109478"/>
    <lineage>
        <taxon>Eukaryota</taxon>
        <taxon>Metazoa</taxon>
        <taxon>Chordata</taxon>
        <taxon>Craniata</taxon>
        <taxon>Vertebrata</taxon>
        <taxon>Euteleostomi</taxon>
        <taxon>Mammalia</taxon>
        <taxon>Eutheria</taxon>
        <taxon>Laurasiatheria</taxon>
        <taxon>Chiroptera</taxon>
        <taxon>Yangochiroptera</taxon>
        <taxon>Vespertilionidae</taxon>
        <taxon>Myotis</taxon>
    </lineage>
</organism>
<dbReference type="GO" id="GO:0015421">
    <property type="term" value="F:ABC-type oligopeptide transporter activity"/>
    <property type="evidence" value="ECO:0007669"/>
    <property type="project" value="TreeGrafter"/>
</dbReference>